<evidence type="ECO:0000256" key="1">
    <source>
        <dbReference type="SAM" id="Phobius"/>
    </source>
</evidence>
<dbReference type="Proteomes" id="UP000012112">
    <property type="component" value="Unassembled WGS sequence"/>
</dbReference>
<name>M6VG92_9LEPT</name>
<comment type="caution">
    <text evidence="2">The sequence shown here is derived from an EMBL/GenBank/DDBJ whole genome shotgun (WGS) entry which is preliminary data.</text>
</comment>
<keyword evidence="1" id="KW-1133">Transmembrane helix</keyword>
<accession>M6VG92</accession>
<feature type="transmembrane region" description="Helical" evidence="1">
    <location>
        <begin position="46"/>
        <end position="68"/>
    </location>
</feature>
<keyword evidence="1" id="KW-0472">Membrane</keyword>
<dbReference type="OrthoDB" id="9909834at2"/>
<gene>
    <name evidence="2" type="ORF">LEP1GSC172_4037</name>
</gene>
<dbReference type="AlphaFoldDB" id="M6VG92"/>
<evidence type="ECO:0000313" key="2">
    <source>
        <dbReference type="EMBL" id="EMO54051.1"/>
    </source>
</evidence>
<evidence type="ECO:0000313" key="3">
    <source>
        <dbReference type="Proteomes" id="UP000012112"/>
    </source>
</evidence>
<proteinExistence type="predicted"/>
<keyword evidence="1" id="KW-0812">Transmembrane</keyword>
<dbReference type="EMBL" id="AKWD02000030">
    <property type="protein sequence ID" value="EMO54051.1"/>
    <property type="molecule type" value="Genomic_DNA"/>
</dbReference>
<protein>
    <submittedName>
        <fullName evidence="2">Uncharacterized protein</fullName>
    </submittedName>
</protein>
<sequence length="177" mass="21148">MITNEQHYNFIQKYKNTLFKKLTRKYPEYERLRKYLLLDYPTPNEFVILGGALLISWSFNIHISAIWTRSANEYILKKILESGWHLITIIKNRKGYWHTLNVNGYNGKEDVFICDDLHGNIFMNYKDLNGKNLKFKASHLIEINYGNPVYIASSFLPNEHQRLLKLFDDIPHYRIDF</sequence>
<organism evidence="2 3">
    <name type="scientific">Leptospira noguchii</name>
    <dbReference type="NCBI Taxonomy" id="28182"/>
    <lineage>
        <taxon>Bacteria</taxon>
        <taxon>Pseudomonadati</taxon>
        <taxon>Spirochaetota</taxon>
        <taxon>Spirochaetia</taxon>
        <taxon>Leptospirales</taxon>
        <taxon>Leptospiraceae</taxon>
        <taxon>Leptospira</taxon>
    </lineage>
</organism>
<reference evidence="2 3" key="1">
    <citation type="submission" date="2013-01" db="EMBL/GenBank/DDBJ databases">
        <authorList>
            <person name="Harkins D.M."/>
            <person name="Durkin A.S."/>
            <person name="Brinkac L.M."/>
            <person name="Haft D.H."/>
            <person name="Selengut J.D."/>
            <person name="Sanka R."/>
            <person name="DePew J."/>
            <person name="Purushe J."/>
            <person name="Matthias M.A."/>
            <person name="Vinetz J.M."/>
            <person name="Sutton G.G."/>
            <person name="Nierman W.C."/>
            <person name="Fouts D.E."/>
        </authorList>
    </citation>
    <scope>NUCLEOTIDE SEQUENCE [LARGE SCALE GENOMIC DNA]</scope>
    <source>
        <strain evidence="2 3">HAI1536</strain>
    </source>
</reference>
<dbReference type="RefSeq" id="WP_002178064.1">
    <property type="nucleotide sequence ID" value="NZ_AKWD02000030.1"/>
</dbReference>